<dbReference type="AlphaFoldDB" id="A0A0E9P6B3"/>
<organism evidence="1">
    <name type="scientific">Anguilla anguilla</name>
    <name type="common">European freshwater eel</name>
    <name type="synonym">Muraena anguilla</name>
    <dbReference type="NCBI Taxonomy" id="7936"/>
    <lineage>
        <taxon>Eukaryota</taxon>
        <taxon>Metazoa</taxon>
        <taxon>Chordata</taxon>
        <taxon>Craniata</taxon>
        <taxon>Vertebrata</taxon>
        <taxon>Euteleostomi</taxon>
        <taxon>Actinopterygii</taxon>
        <taxon>Neopterygii</taxon>
        <taxon>Teleostei</taxon>
        <taxon>Anguilliformes</taxon>
        <taxon>Anguillidae</taxon>
        <taxon>Anguilla</taxon>
    </lineage>
</organism>
<proteinExistence type="predicted"/>
<reference evidence="1" key="1">
    <citation type="submission" date="2014-11" db="EMBL/GenBank/DDBJ databases">
        <authorList>
            <person name="Amaro Gonzalez C."/>
        </authorList>
    </citation>
    <scope>NUCLEOTIDE SEQUENCE</scope>
</reference>
<accession>A0A0E9P6B3</accession>
<reference evidence="1" key="2">
    <citation type="journal article" date="2015" name="Fish Shellfish Immunol.">
        <title>Early steps in the European eel (Anguilla anguilla)-Vibrio vulnificus interaction in the gills: Role of the RtxA13 toxin.</title>
        <authorList>
            <person name="Callol A."/>
            <person name="Pajuelo D."/>
            <person name="Ebbesson L."/>
            <person name="Teles M."/>
            <person name="MacKenzie S."/>
            <person name="Amaro C."/>
        </authorList>
    </citation>
    <scope>NUCLEOTIDE SEQUENCE</scope>
</reference>
<dbReference type="EMBL" id="GBXM01109134">
    <property type="protein sequence ID" value="JAG99442.1"/>
    <property type="molecule type" value="Transcribed_RNA"/>
</dbReference>
<evidence type="ECO:0000313" key="1">
    <source>
        <dbReference type="EMBL" id="JAG99442.1"/>
    </source>
</evidence>
<sequence length="18" mass="1972">MGYTASTYRPTLTSAHKS</sequence>
<protein>
    <submittedName>
        <fullName evidence="1">Uncharacterized protein</fullName>
    </submittedName>
</protein>
<name>A0A0E9P6B3_ANGAN</name>